<dbReference type="Proteomes" id="UP000272136">
    <property type="component" value="Chromosome 1"/>
</dbReference>
<dbReference type="EMBL" id="CP045859">
    <property type="protein sequence ID" value="QGH47812.1"/>
    <property type="molecule type" value="Genomic_DNA"/>
</dbReference>
<evidence type="ECO:0000313" key="3">
    <source>
        <dbReference type="EMBL" id="QGH47812.1"/>
    </source>
</evidence>
<dbReference type="AlphaFoldDB" id="A0AAP9GDH2"/>
<feature type="region of interest" description="Disordered" evidence="1">
    <location>
        <begin position="21"/>
        <end position="42"/>
    </location>
</feature>
<keyword evidence="4" id="KW-1185">Reference proteome</keyword>
<evidence type="ECO:0000313" key="5">
    <source>
        <dbReference type="Proteomes" id="UP000390336"/>
    </source>
</evidence>
<dbReference type="CDD" id="cd11304">
    <property type="entry name" value="Cadherin_repeat"/>
    <property type="match status" value="1"/>
</dbReference>
<sequence length="1015" mass="109891">MKSYYFLLLLAAVIAGCGGGGGDSKPRNSGSSTQTTKQSRPQLKVEDAILTFDGIGSVANTTMSNVQGTITYQVLSSTPSDVVQIDDGQIQILRPGTASIKVTDSSPTYETSEATFTITVDKGNNTDLAANDVSLNASETEGQSLVVRGQKGSLSYAVESGSEHLIQVNTHGRVFAIGKSGTAQVRVHDSGDDYYQARDLLVNIHLYQVGAEQLQFAPLTGEFREGLTLAPVRLDSTETKSIRYEIINSTHDDKVAEVLNPDTGLLLIQNTGQVTVEATATYSEGFIEQQQTARFNVAISKGTRQNISASNISASYQALAPLYPQVKGALGDYHFDLVSGQDVVRVSDDGNALLIQGVGRAEVDVIEGDLRNFPSTKARFNIDVSPAAHPVIKDIDMSFTYQKGLSIPLAFAGQKGDVKLVGDLPEGLRMSSDTLYLETAGNYTLTFEDDGGEFYQPIKFKVNLDIAKAQGQPLATRDYEEVYSKDHQFNLLKDFDELSSGDVIEMTDNTHPDVANMIANGIVHVYKAGETTLTLRRKESDNYSAGPEHKVTFNILSAPSRIQISSDVEDNWNALKPLASKPTISGTVGQVTYQFADGSPTDVVSLDSDTGEMRVLNAGSTRIVVSDSGDDKFTPGQASFNVTIKPIESRVTVQYPSATFGSDKTLTPVVTGSDTTTSNRLINQASPTVKMASSDTGVLDVLHAGDYSLEVTLTSRNYLTKTITVNGSIAKAEHPGLSATRQTVAFEPFKRVELEIGTAIGTRSYEFATSVSEEIATLDRANGSITLTGYEFGHSVQLNVSEAETRDYKALDSTLVTVFLDLAESGDADKYTQLDSEQTVVISTLSGPEFANLQESEFGVMGARSVREPTDTELALYGKGKVVFLNMKPVGNDDPAKTRGLWMHVARFDGCRSQLSENDTKPFLAVDYSDAGYCENGSSIRMTRFLVIDDRPLDANTAYESMSPLIHYRKGAREFLASDAGGFYAEPDTIYGEGKYGYPKSLYEWAVVSLNYQKN</sequence>
<evidence type="ECO:0000313" key="4">
    <source>
        <dbReference type="Proteomes" id="UP000272136"/>
    </source>
</evidence>
<feature type="compositionally biased region" description="Polar residues" evidence="1">
    <location>
        <begin position="27"/>
        <end position="41"/>
    </location>
</feature>
<accession>A0AAP9GDH2</accession>
<dbReference type="PROSITE" id="PS51257">
    <property type="entry name" value="PROKAR_LIPOPROTEIN"/>
    <property type="match status" value="1"/>
</dbReference>
<evidence type="ECO:0000313" key="2">
    <source>
        <dbReference type="EMBL" id="AYO14510.1"/>
    </source>
</evidence>
<dbReference type="RefSeq" id="WP_054822877.1">
    <property type="nucleotide sequence ID" value="NZ_CP033137.1"/>
</dbReference>
<name>A0AAP9GDH2_9VIBR</name>
<protein>
    <submittedName>
        <fullName evidence="3">Cadherin repeat domain-containing protein</fullName>
    </submittedName>
</protein>
<proteinExistence type="predicted"/>
<reference evidence="3" key="3">
    <citation type="submission" date="2019-11" db="EMBL/GenBank/DDBJ databases">
        <title>Complete genome sequence of Vibrio owensii SH-14 isolated from shrimp with acute hepatopancreatic necrosis diease.</title>
        <authorList>
            <person name="Liang X."/>
            <person name="Wang Y."/>
        </authorList>
    </citation>
    <scope>NUCLEOTIDE SEQUENCE</scope>
    <source>
        <strain evidence="3">SH14</strain>
    </source>
</reference>
<organism evidence="3 5">
    <name type="scientific">Vibrio owensii</name>
    <dbReference type="NCBI Taxonomy" id="696485"/>
    <lineage>
        <taxon>Bacteria</taxon>
        <taxon>Pseudomonadati</taxon>
        <taxon>Pseudomonadota</taxon>
        <taxon>Gammaproteobacteria</taxon>
        <taxon>Vibrionales</taxon>
        <taxon>Vibrionaceae</taxon>
        <taxon>Vibrio</taxon>
    </lineage>
</organism>
<gene>
    <name evidence="3" type="ORF">APZ19_12155</name>
    <name evidence="2" type="ORF">D0812_08890</name>
</gene>
<dbReference type="Proteomes" id="UP000390336">
    <property type="component" value="Chromosome 1"/>
</dbReference>
<dbReference type="EMBL" id="CP033137">
    <property type="protein sequence ID" value="AYO14510.1"/>
    <property type="molecule type" value="Genomic_DNA"/>
</dbReference>
<evidence type="ECO:0000256" key="1">
    <source>
        <dbReference type="SAM" id="MobiDB-lite"/>
    </source>
</evidence>
<reference evidence="3 5" key="1">
    <citation type="journal article" date="2015" name="Genome Announc.">
        <title>Draft Genome Sequence of Vibrio owensii Strain SH-14, Which Causes Shrimp Acute Hepatopancreatic Necrosis Disease.</title>
        <authorList>
            <person name="Liu L."/>
            <person name="Xiao J."/>
            <person name="Xia X."/>
            <person name="Pan Y."/>
            <person name="Yan S."/>
            <person name="Wang Y."/>
        </authorList>
    </citation>
    <scope>NUCLEOTIDE SEQUENCE [LARGE SCALE GENOMIC DNA]</scope>
    <source>
        <strain evidence="3 5">SH14</strain>
    </source>
</reference>
<reference evidence="2 4" key="2">
    <citation type="submission" date="2018-10" db="EMBL/GenBank/DDBJ databases">
        <title>Whole Genome of Vibrio owensii strain 170502, isolated from Acute Hepatopancreatic Necrosis Disease (AHPND) shrimp.</title>
        <authorList>
            <person name="Yan M."/>
            <person name="Wang X."/>
            <person name="Wang Y."/>
        </authorList>
    </citation>
    <scope>NUCLEOTIDE SEQUENCE [LARGE SCALE GENOMIC DNA]</scope>
    <source>
        <strain evidence="2 4">1700302</strain>
    </source>
</reference>